<evidence type="ECO:0000313" key="4">
    <source>
        <dbReference type="EMBL" id="MBA9038817.1"/>
    </source>
</evidence>
<organism evidence="4 5">
    <name type="scientific">Priestia aryabhattai</name>
    <name type="common">Bacillus aryabhattai</name>
    <dbReference type="NCBI Taxonomy" id="412384"/>
    <lineage>
        <taxon>Bacteria</taxon>
        <taxon>Bacillati</taxon>
        <taxon>Bacillota</taxon>
        <taxon>Bacilli</taxon>
        <taxon>Bacillales</taxon>
        <taxon>Bacillaceae</taxon>
        <taxon>Priestia</taxon>
    </lineage>
</organism>
<dbReference type="CDD" id="cd24076">
    <property type="entry name" value="ASKHA_ATPase_ROK_BsXylR-like"/>
    <property type="match status" value="1"/>
</dbReference>
<dbReference type="InterPro" id="IPR049874">
    <property type="entry name" value="ROK_cs"/>
</dbReference>
<comment type="similarity">
    <text evidence="2">Belongs to the ROK (NagC/XylR) family.</text>
</comment>
<dbReference type="GO" id="GO:0016301">
    <property type="term" value="F:kinase activity"/>
    <property type="evidence" value="ECO:0007669"/>
    <property type="project" value="UniProtKB-KW"/>
</dbReference>
<dbReference type="InterPro" id="IPR000600">
    <property type="entry name" value="ROK"/>
</dbReference>
<evidence type="ECO:0000256" key="3">
    <source>
        <dbReference type="ARBA" id="ARBA00022629"/>
    </source>
</evidence>
<dbReference type="EMBL" id="JACJHT010000001">
    <property type="protein sequence ID" value="MBA9038817.1"/>
    <property type="molecule type" value="Genomic_DNA"/>
</dbReference>
<keyword evidence="4" id="KW-0808">Transferase</keyword>
<dbReference type="Gene3D" id="3.30.420.40">
    <property type="match status" value="2"/>
</dbReference>
<keyword evidence="3" id="KW-0119">Carbohydrate metabolism</keyword>
<keyword evidence="5" id="KW-1185">Reference proteome</keyword>
<dbReference type="InterPro" id="IPR036388">
    <property type="entry name" value="WH-like_DNA-bd_sf"/>
</dbReference>
<sequence length="388" mass="42490">MVIIQIADQALVKKMNQKLILDEILKNSPISRATLSEITGLNKSTVSSQVNTLLEKDFIFEIGAGQSRGGRRPVMLVFNKNAGYSIGIDIGVDYLNGILTDLEGNIILEKTSDLSSSSASEVKEILFALIHGFVTHMPESPYGLVGIGICVPGLVDRHQQIIFMPNLNWNIKDLQFLIESEFNVPVFVENEANAGAYGEKVFGMTKNYENIVYISINVGIGTGLVINNELYKGVQGFSGEMGHMTIDFNGPKCSCGNRGCWELYASEKALLASLSKEEKNISRKEIVERANKNDVEMLNALQNFGFYIGIGLTNILNTFDVEAVILRNHIIESHPIVLNTIKNEVSSRVHSHLDNKCELLPSSLGKNAPALGAVSIVIDSFLSVTPIS</sequence>
<gene>
    <name evidence="4" type="ORF">HNP21_001906</name>
</gene>
<evidence type="ECO:0000256" key="2">
    <source>
        <dbReference type="ARBA" id="ARBA00006479"/>
    </source>
</evidence>
<dbReference type="InterPro" id="IPR043129">
    <property type="entry name" value="ATPase_NBD"/>
</dbReference>
<dbReference type="PANTHER" id="PTHR18964:SF149">
    <property type="entry name" value="BIFUNCTIONAL UDP-N-ACETYLGLUCOSAMINE 2-EPIMERASE_N-ACETYLMANNOSAMINE KINASE"/>
    <property type="match status" value="1"/>
</dbReference>
<accession>A0A7W3N9B5</accession>
<evidence type="ECO:0000256" key="1">
    <source>
        <dbReference type="ARBA" id="ARBA00002486"/>
    </source>
</evidence>
<reference evidence="4" key="1">
    <citation type="submission" date="2020-08" db="EMBL/GenBank/DDBJ databases">
        <title>Functional genomics of gut bacteria from endangered species of beetles.</title>
        <authorList>
            <person name="Carlos-Shanley C."/>
        </authorList>
    </citation>
    <scope>NUCLEOTIDE SEQUENCE [LARGE SCALE GENOMIC DNA]</scope>
    <source>
        <strain evidence="4">S00060</strain>
    </source>
</reference>
<dbReference type="PROSITE" id="PS01125">
    <property type="entry name" value="ROK"/>
    <property type="match status" value="1"/>
</dbReference>
<dbReference type="Gene3D" id="1.10.10.10">
    <property type="entry name" value="Winged helix-like DNA-binding domain superfamily/Winged helix DNA-binding domain"/>
    <property type="match status" value="1"/>
</dbReference>
<comment type="caution">
    <text evidence="4">The sequence shown here is derived from an EMBL/GenBank/DDBJ whole genome shotgun (WGS) entry which is preliminary data.</text>
</comment>
<keyword evidence="4" id="KW-0418">Kinase</keyword>
<dbReference type="SUPFAM" id="SSF53067">
    <property type="entry name" value="Actin-like ATPase domain"/>
    <property type="match status" value="1"/>
</dbReference>
<dbReference type="PANTHER" id="PTHR18964">
    <property type="entry name" value="ROK (REPRESSOR, ORF, KINASE) FAMILY"/>
    <property type="match status" value="1"/>
</dbReference>
<keyword evidence="3" id="KW-0859">Xylose metabolism</keyword>
<dbReference type="Proteomes" id="UP000543174">
    <property type="component" value="Unassembled WGS sequence"/>
</dbReference>
<name>A0A7W3N9B5_PRIAR</name>
<dbReference type="GO" id="GO:0042732">
    <property type="term" value="P:D-xylose metabolic process"/>
    <property type="evidence" value="ECO:0007669"/>
    <property type="project" value="UniProtKB-KW"/>
</dbReference>
<proteinExistence type="inferred from homology"/>
<comment type="function">
    <text evidence="1">Transcriptional repressor of xylose-utilizing enzymes.</text>
</comment>
<dbReference type="InterPro" id="IPR036390">
    <property type="entry name" value="WH_DNA-bd_sf"/>
</dbReference>
<dbReference type="SUPFAM" id="SSF46785">
    <property type="entry name" value="Winged helix' DNA-binding domain"/>
    <property type="match status" value="1"/>
</dbReference>
<evidence type="ECO:0000313" key="5">
    <source>
        <dbReference type="Proteomes" id="UP000543174"/>
    </source>
</evidence>
<protein>
    <submittedName>
        <fullName evidence="4">NBD/HSP70 family sugar kinase</fullName>
    </submittedName>
</protein>
<dbReference type="Pfam" id="PF13412">
    <property type="entry name" value="HTH_24"/>
    <property type="match status" value="1"/>
</dbReference>
<dbReference type="Pfam" id="PF00480">
    <property type="entry name" value="ROK"/>
    <property type="match status" value="1"/>
</dbReference>
<dbReference type="AlphaFoldDB" id="A0A7W3N9B5"/>